<dbReference type="InterPro" id="IPR045709">
    <property type="entry name" value="DUF6065"/>
</dbReference>
<protein>
    <submittedName>
        <fullName evidence="1">Uncharacterized protein</fullName>
    </submittedName>
</protein>
<accession>A0A4R4D5Y8</accession>
<name>A0A4R4D5Y8_9PROT</name>
<organism evidence="1 2">
    <name type="scientific">Roseicella aquatilis</name>
    <dbReference type="NCBI Taxonomy" id="2527868"/>
    <lineage>
        <taxon>Bacteria</taxon>
        <taxon>Pseudomonadati</taxon>
        <taxon>Pseudomonadota</taxon>
        <taxon>Alphaproteobacteria</taxon>
        <taxon>Acetobacterales</taxon>
        <taxon>Roseomonadaceae</taxon>
        <taxon>Roseicella</taxon>
    </lineage>
</organism>
<dbReference type="OrthoDB" id="8910986at2"/>
<keyword evidence="2" id="KW-1185">Reference proteome</keyword>
<gene>
    <name evidence="1" type="ORF">EXY23_22335</name>
</gene>
<dbReference type="Pfam" id="PF19541">
    <property type="entry name" value="DUF6065"/>
    <property type="match status" value="1"/>
</dbReference>
<dbReference type="Proteomes" id="UP000295023">
    <property type="component" value="Unassembled WGS sequence"/>
</dbReference>
<dbReference type="EMBL" id="SKBM01000029">
    <property type="protein sequence ID" value="TCZ55097.1"/>
    <property type="molecule type" value="Genomic_DNA"/>
</dbReference>
<proteinExistence type="predicted"/>
<dbReference type="RefSeq" id="WP_132294993.1">
    <property type="nucleotide sequence ID" value="NZ_SKBM01000029.1"/>
</dbReference>
<evidence type="ECO:0000313" key="1">
    <source>
        <dbReference type="EMBL" id="TCZ55097.1"/>
    </source>
</evidence>
<dbReference type="AlphaFoldDB" id="A0A4R4D5Y8"/>
<comment type="caution">
    <text evidence="1">The sequence shown here is derived from an EMBL/GenBank/DDBJ whole genome shotgun (WGS) entry which is preliminary data.</text>
</comment>
<evidence type="ECO:0000313" key="2">
    <source>
        <dbReference type="Proteomes" id="UP000295023"/>
    </source>
</evidence>
<sequence>MTATPAIVTFYRMIPEATLPRRADRSGLGSLPTRATRYCDAVTQAAGFGWHVAPPVDFDLLWDGRQVWWHTEGLPDWLPLGAAQFPHFADRFRAVAPPGIGDYAPPFLTALQEPGVVQVWTGLAARTAPGWSLLLRDLANLPRAAGFEAYEGLVEADRWFGPLFTNLRLTCTDRPVSLRAGEPFLQVQPIPQAAYADAVLGGAATVGGLEDFAEADWAGYHAAIVAPSQDPAAQPGRYAVEGRRRRKAGGCPFAAMAAAASAQAVPG</sequence>
<reference evidence="1 2" key="1">
    <citation type="submission" date="2019-03" db="EMBL/GenBank/DDBJ databases">
        <title>Paracraurococcus aquatilis NE82 genome sequence.</title>
        <authorList>
            <person name="Zhao Y."/>
            <person name="Du Z."/>
        </authorList>
    </citation>
    <scope>NUCLEOTIDE SEQUENCE [LARGE SCALE GENOMIC DNA]</scope>
    <source>
        <strain evidence="1 2">NE82</strain>
    </source>
</reference>